<dbReference type="OrthoDB" id="152757at2"/>
<feature type="transmembrane region" description="Helical" evidence="1">
    <location>
        <begin position="207"/>
        <end position="227"/>
    </location>
</feature>
<keyword evidence="1" id="KW-1133">Transmembrane helix</keyword>
<protein>
    <recommendedName>
        <fullName evidence="4">Polysaccharide chain length determinant N-terminal domain-containing protein</fullName>
    </recommendedName>
</protein>
<dbReference type="AlphaFoldDB" id="A0A401ZXW4"/>
<evidence type="ECO:0000313" key="3">
    <source>
        <dbReference type="Proteomes" id="UP000287352"/>
    </source>
</evidence>
<dbReference type="EMBL" id="BIFR01000001">
    <property type="protein sequence ID" value="GCE11673.1"/>
    <property type="molecule type" value="Genomic_DNA"/>
</dbReference>
<gene>
    <name evidence="2" type="ORF">KTT_15320</name>
</gene>
<keyword evidence="1" id="KW-0812">Transmembrane</keyword>
<reference evidence="3" key="1">
    <citation type="submission" date="2018-12" db="EMBL/GenBank/DDBJ databases">
        <title>Tengunoibacter tsumagoiensis gen. nov., sp. nov., Dictyobacter kobayashii sp. nov., D. alpinus sp. nov., and D. joshuensis sp. nov. and description of Dictyobacteraceae fam. nov. within the order Ktedonobacterales isolated from Tengu-no-mugimeshi.</title>
        <authorList>
            <person name="Wang C.M."/>
            <person name="Zheng Y."/>
            <person name="Sakai Y."/>
            <person name="Toyoda A."/>
            <person name="Minakuchi Y."/>
            <person name="Abe K."/>
            <person name="Yokota A."/>
            <person name="Yabe S."/>
        </authorList>
    </citation>
    <scope>NUCLEOTIDE SEQUENCE [LARGE SCALE GENOMIC DNA]</scope>
    <source>
        <strain evidence="3">Uno3</strain>
    </source>
</reference>
<organism evidence="2 3">
    <name type="scientific">Tengunoibacter tsumagoiensis</name>
    <dbReference type="NCBI Taxonomy" id="2014871"/>
    <lineage>
        <taxon>Bacteria</taxon>
        <taxon>Bacillati</taxon>
        <taxon>Chloroflexota</taxon>
        <taxon>Ktedonobacteria</taxon>
        <taxon>Ktedonobacterales</taxon>
        <taxon>Dictyobacteraceae</taxon>
        <taxon>Tengunoibacter</taxon>
    </lineage>
</organism>
<feature type="transmembrane region" description="Helical" evidence="1">
    <location>
        <begin position="14"/>
        <end position="33"/>
    </location>
</feature>
<dbReference type="PANTHER" id="PTHR32309:SF31">
    <property type="entry name" value="CAPSULAR EXOPOLYSACCHARIDE FAMILY"/>
    <property type="match status" value="1"/>
</dbReference>
<keyword evidence="1" id="KW-0472">Membrane</keyword>
<proteinExistence type="predicted"/>
<evidence type="ECO:0008006" key="4">
    <source>
        <dbReference type="Google" id="ProtNLM"/>
    </source>
</evidence>
<accession>A0A401ZXW4</accession>
<dbReference type="Proteomes" id="UP000287352">
    <property type="component" value="Unassembled WGS sequence"/>
</dbReference>
<keyword evidence="3" id="KW-1185">Reference proteome</keyword>
<evidence type="ECO:0000256" key="1">
    <source>
        <dbReference type="SAM" id="Phobius"/>
    </source>
</evidence>
<dbReference type="RefSeq" id="WP_126579358.1">
    <property type="nucleotide sequence ID" value="NZ_BIFR01000001.1"/>
</dbReference>
<comment type="caution">
    <text evidence="2">The sequence shown here is derived from an EMBL/GenBank/DDBJ whole genome shotgun (WGS) entry which is preliminary data.</text>
</comment>
<sequence length="267" mass="29058">MELRAYGQILRRRLWVILLVVAVVSIYAGYLYYSSHKLLGEFKTYRSSIVLRVGLQAAPATTTATYADYITVNEALAEEFATGPILNSEDFGKLIVQQLRDDHTQITALYGSQADLGDWQNARAIAGALSASRTHGLVTIQVNWNAQVGAWAIAHAVGEVSHDQISHYLDYEVRSNSDQSTSPLAAAQVVTDASEPTATLGAQTKTLLPLLLLVVGLIVGIALAFLVEYLDDRIYQAEEVAQLLELPIYGRIPPAPKTTGKTSLSRS</sequence>
<evidence type="ECO:0000313" key="2">
    <source>
        <dbReference type="EMBL" id="GCE11673.1"/>
    </source>
</evidence>
<dbReference type="InterPro" id="IPR050445">
    <property type="entry name" value="Bact_polysacc_biosynth/exp"/>
</dbReference>
<dbReference type="PANTHER" id="PTHR32309">
    <property type="entry name" value="TYROSINE-PROTEIN KINASE"/>
    <property type="match status" value="1"/>
</dbReference>
<name>A0A401ZXW4_9CHLR</name>